<proteinExistence type="predicted"/>
<feature type="domain" description="P2X purinoreceptor 7 intracellular" evidence="2">
    <location>
        <begin position="140"/>
        <end position="198"/>
    </location>
</feature>
<comment type="caution">
    <text evidence="3">The sequence shown here is derived from an EMBL/GenBank/DDBJ whole genome shotgun (WGS) entry which is preliminary data.</text>
</comment>
<dbReference type="Proteomes" id="UP001591681">
    <property type="component" value="Unassembled WGS sequence"/>
</dbReference>
<dbReference type="AlphaFoldDB" id="A0ABD1JPJ6"/>
<protein>
    <recommendedName>
        <fullName evidence="2">P2X purinoreceptor 7 intracellular domain-containing protein</fullName>
    </recommendedName>
</protein>
<sequence>MATNTEDYITDEDDDFDYQDPRPYLFEPVFTEEELQALGLGREDAPSIQSHSDERRRANTNWWCECGVCQPMPTEMECLCCAEWDKILPSMESNAPEEEGGRSCVTATEDFSAMIHPAVLNFFFRRDKVNWKRDNTPSGPNGQLSSEQYRLVSYRVVLEWALKGETLGKGNRTPLPSCVVAAIRQKFPSESGVYVGFQEVQEAIDIVL</sequence>
<organism evidence="3 4">
    <name type="scientific">Coilia grayii</name>
    <name type="common">Gray's grenadier anchovy</name>
    <dbReference type="NCBI Taxonomy" id="363190"/>
    <lineage>
        <taxon>Eukaryota</taxon>
        <taxon>Metazoa</taxon>
        <taxon>Chordata</taxon>
        <taxon>Craniata</taxon>
        <taxon>Vertebrata</taxon>
        <taxon>Euteleostomi</taxon>
        <taxon>Actinopterygii</taxon>
        <taxon>Neopterygii</taxon>
        <taxon>Teleostei</taxon>
        <taxon>Clupei</taxon>
        <taxon>Clupeiformes</taxon>
        <taxon>Clupeoidei</taxon>
        <taxon>Engraulidae</taxon>
        <taxon>Coilinae</taxon>
        <taxon>Coilia</taxon>
    </lineage>
</organism>
<evidence type="ECO:0000256" key="1">
    <source>
        <dbReference type="SAM" id="MobiDB-lite"/>
    </source>
</evidence>
<feature type="compositionally biased region" description="Acidic residues" evidence="1">
    <location>
        <begin position="8"/>
        <end position="18"/>
    </location>
</feature>
<dbReference type="InterPro" id="IPR046815">
    <property type="entry name" value="P2RX7_C"/>
</dbReference>
<feature type="region of interest" description="Disordered" evidence="1">
    <location>
        <begin position="1"/>
        <end position="20"/>
    </location>
</feature>
<evidence type="ECO:0000313" key="4">
    <source>
        <dbReference type="Proteomes" id="UP001591681"/>
    </source>
</evidence>
<evidence type="ECO:0000313" key="3">
    <source>
        <dbReference type="EMBL" id="KAL2087993.1"/>
    </source>
</evidence>
<accession>A0ABD1JPJ6</accession>
<dbReference type="EMBL" id="JBHFQA010000014">
    <property type="protein sequence ID" value="KAL2087993.1"/>
    <property type="molecule type" value="Genomic_DNA"/>
</dbReference>
<dbReference type="Pfam" id="PF20478">
    <property type="entry name" value="P2RX7_C"/>
    <property type="match status" value="1"/>
</dbReference>
<reference evidence="3 4" key="1">
    <citation type="submission" date="2024-09" db="EMBL/GenBank/DDBJ databases">
        <title>A chromosome-level genome assembly of Gray's grenadier anchovy, Coilia grayii.</title>
        <authorList>
            <person name="Fu Z."/>
        </authorList>
    </citation>
    <scope>NUCLEOTIDE SEQUENCE [LARGE SCALE GENOMIC DNA]</scope>
    <source>
        <strain evidence="3">G4</strain>
        <tissue evidence="3">Muscle</tissue>
    </source>
</reference>
<dbReference type="PANTHER" id="PTHR36981">
    <property type="entry name" value="ZGC:195170"/>
    <property type="match status" value="1"/>
</dbReference>
<dbReference type="PANTHER" id="PTHR36981:SF1">
    <property type="entry name" value="P2X PURINORECEPTOR 7 INTRACELLULAR DOMAIN-CONTAINING PROTEIN"/>
    <property type="match status" value="1"/>
</dbReference>
<gene>
    <name evidence="3" type="ORF">ACEWY4_016821</name>
</gene>
<name>A0ABD1JPJ6_9TELE</name>
<evidence type="ECO:0000259" key="2">
    <source>
        <dbReference type="Pfam" id="PF20478"/>
    </source>
</evidence>
<keyword evidence="4" id="KW-1185">Reference proteome</keyword>